<dbReference type="KEGG" id="vao:FA707_02655"/>
<protein>
    <submittedName>
        <fullName evidence="1">Uncharacterized protein</fullName>
    </submittedName>
</protein>
<name>A0A4D7CUU2_9ENTE</name>
<accession>A0A4D7CUU2</accession>
<gene>
    <name evidence="1" type="ORF">FA707_02655</name>
</gene>
<reference evidence="1 2" key="1">
    <citation type="submission" date="2019-04" db="EMBL/GenBank/DDBJ databases">
        <title>Vagococcus sp. nov., isolated from faeces of yaks (Bos grunniens).</title>
        <authorList>
            <person name="Ge Y."/>
        </authorList>
    </citation>
    <scope>NUCLEOTIDE SEQUENCE [LARGE SCALE GENOMIC DNA]</scope>
    <source>
        <strain evidence="1 2">MN-17</strain>
    </source>
</reference>
<dbReference type="AlphaFoldDB" id="A0A4D7CUU2"/>
<evidence type="ECO:0000313" key="2">
    <source>
        <dbReference type="Proteomes" id="UP000298615"/>
    </source>
</evidence>
<dbReference type="EMBL" id="CP039712">
    <property type="protein sequence ID" value="QCI85926.1"/>
    <property type="molecule type" value="Genomic_DNA"/>
</dbReference>
<sequence length="175" mass="20236">MKDSDSVDNQFRIGNLQTEIIEEFPPVETITPETPYKKEVTVKNTGDVPIFIRVLAHPYLTYKEQLIPTVTDDGSKLLEVDYNLSDWIDGQDGYFYYKKVIEPEEITPFLFSKVIFHSFEQIETLAGVNFADLKLDFTIKVEAINTSKFAYRDAWWQGEIKLPEVDALLQPFVTE</sequence>
<evidence type="ECO:0000313" key="1">
    <source>
        <dbReference type="EMBL" id="QCI85926.1"/>
    </source>
</evidence>
<dbReference type="Proteomes" id="UP000298615">
    <property type="component" value="Chromosome"/>
</dbReference>
<organism evidence="1 2">
    <name type="scientific">Vagococcus zengguangii</name>
    <dbReference type="NCBI Taxonomy" id="2571750"/>
    <lineage>
        <taxon>Bacteria</taxon>
        <taxon>Bacillati</taxon>
        <taxon>Bacillota</taxon>
        <taxon>Bacilli</taxon>
        <taxon>Lactobacillales</taxon>
        <taxon>Enterococcaceae</taxon>
        <taxon>Vagococcus</taxon>
    </lineage>
</organism>
<proteinExistence type="predicted"/>
<keyword evidence="2" id="KW-1185">Reference proteome</keyword>